<evidence type="ECO:0000313" key="2">
    <source>
        <dbReference type="EMBL" id="MPC84923.1"/>
    </source>
</evidence>
<protein>
    <submittedName>
        <fullName evidence="2">Uncharacterized protein</fullName>
    </submittedName>
</protein>
<evidence type="ECO:0000256" key="1">
    <source>
        <dbReference type="SAM" id="MobiDB-lite"/>
    </source>
</evidence>
<evidence type="ECO:0000313" key="3">
    <source>
        <dbReference type="Proteomes" id="UP000324222"/>
    </source>
</evidence>
<gene>
    <name evidence="2" type="ORF">E2C01_079676</name>
</gene>
<dbReference type="EMBL" id="VSRR010066806">
    <property type="protein sequence ID" value="MPC84923.1"/>
    <property type="molecule type" value="Genomic_DNA"/>
</dbReference>
<dbReference type="Proteomes" id="UP000324222">
    <property type="component" value="Unassembled WGS sequence"/>
</dbReference>
<feature type="region of interest" description="Disordered" evidence="1">
    <location>
        <begin position="1"/>
        <end position="22"/>
    </location>
</feature>
<dbReference type="AlphaFoldDB" id="A0A5B7IR80"/>
<feature type="compositionally biased region" description="Basic and acidic residues" evidence="1">
    <location>
        <begin position="93"/>
        <end position="116"/>
    </location>
</feature>
<feature type="region of interest" description="Disordered" evidence="1">
    <location>
        <begin position="83"/>
        <end position="116"/>
    </location>
</feature>
<name>A0A5B7IR80_PORTR</name>
<reference evidence="2 3" key="1">
    <citation type="submission" date="2019-05" db="EMBL/GenBank/DDBJ databases">
        <title>Another draft genome of Portunus trituberculatus and its Hox gene families provides insights of decapod evolution.</title>
        <authorList>
            <person name="Jeong J.-H."/>
            <person name="Song I."/>
            <person name="Kim S."/>
            <person name="Choi T."/>
            <person name="Kim D."/>
            <person name="Ryu S."/>
            <person name="Kim W."/>
        </authorList>
    </citation>
    <scope>NUCLEOTIDE SEQUENCE [LARGE SCALE GENOMIC DNA]</scope>
    <source>
        <tissue evidence="2">Muscle</tissue>
    </source>
</reference>
<proteinExistence type="predicted"/>
<comment type="caution">
    <text evidence="2">The sequence shown here is derived from an EMBL/GenBank/DDBJ whole genome shotgun (WGS) entry which is preliminary data.</text>
</comment>
<sequence>MLNTSPSTPPPPLPSPSTASPHAVVTLRMSDGAEGSEREGRMRENGLHSLSFSLSLSKQMREITSGVKYVEAEQIKGWSGKWQWKGKARHGKARQDKVRLGETRQDKTRQDRTGQD</sequence>
<keyword evidence="3" id="KW-1185">Reference proteome</keyword>
<organism evidence="2 3">
    <name type="scientific">Portunus trituberculatus</name>
    <name type="common">Swimming crab</name>
    <name type="synonym">Neptunus trituberculatus</name>
    <dbReference type="NCBI Taxonomy" id="210409"/>
    <lineage>
        <taxon>Eukaryota</taxon>
        <taxon>Metazoa</taxon>
        <taxon>Ecdysozoa</taxon>
        <taxon>Arthropoda</taxon>
        <taxon>Crustacea</taxon>
        <taxon>Multicrustacea</taxon>
        <taxon>Malacostraca</taxon>
        <taxon>Eumalacostraca</taxon>
        <taxon>Eucarida</taxon>
        <taxon>Decapoda</taxon>
        <taxon>Pleocyemata</taxon>
        <taxon>Brachyura</taxon>
        <taxon>Eubrachyura</taxon>
        <taxon>Portunoidea</taxon>
        <taxon>Portunidae</taxon>
        <taxon>Portuninae</taxon>
        <taxon>Portunus</taxon>
    </lineage>
</organism>
<accession>A0A5B7IR80</accession>